<reference evidence="1" key="3">
    <citation type="submission" date="2021-03" db="EMBL/GenBank/DDBJ databases">
        <title>Whole Genome Sequence of Bradyrhizobium sp. Strain 144S4.</title>
        <authorList>
            <person name="Bromfield E.S.P."/>
            <person name="Cloutier S."/>
        </authorList>
    </citation>
    <scope>NUCLEOTIDE SEQUENCE [LARGE SCALE GENOMIC DNA]</scope>
    <source>
        <strain evidence="1">144S4</strain>
    </source>
</reference>
<dbReference type="Proteomes" id="UP000664702">
    <property type="component" value="Chromosome"/>
</dbReference>
<dbReference type="EMBL" id="JAGEMI010000001">
    <property type="protein sequence ID" value="MBO1860399.1"/>
    <property type="molecule type" value="Genomic_DNA"/>
</dbReference>
<dbReference type="EMBL" id="JACBFH010000001">
    <property type="protein sequence ID" value="NYY90000.1"/>
    <property type="molecule type" value="Genomic_DNA"/>
</dbReference>
<dbReference type="Proteomes" id="UP000564836">
    <property type="component" value="Chromosome"/>
</dbReference>
<name>A0A7Z0QAQ2_9BRAD</name>
<protein>
    <submittedName>
        <fullName evidence="2">Uncharacterized protein</fullName>
    </submittedName>
</protein>
<evidence type="ECO:0000313" key="4">
    <source>
        <dbReference type="EMBL" id="UGX93945.1"/>
    </source>
</evidence>
<evidence type="ECO:0000313" key="2">
    <source>
        <dbReference type="EMBL" id="NYY90000.1"/>
    </source>
</evidence>
<evidence type="ECO:0000313" key="6">
    <source>
        <dbReference type="Proteomes" id="UP000664702"/>
    </source>
</evidence>
<accession>A0A7Z0QAQ2</accession>
<evidence type="ECO:0000313" key="5">
    <source>
        <dbReference type="Proteomes" id="UP000564836"/>
    </source>
</evidence>
<dbReference type="GeneID" id="46496091"/>
<reference evidence="5 6" key="4">
    <citation type="journal article" date="2022" name="Int. J. Syst. Evol. Microbiol.">
        <title>Strains of Bradyrhizobium barranii sp. nov. associated with legumes native to Canada are symbionts of soybeans and belong to different subspecies (subsp. barranii subsp. nov. and subsp. apii subsp. nov.) and symbiovars (sv. glycinearum and sv. septentrionale).</title>
        <authorList>
            <person name="Bromfield E.S.P."/>
            <person name="Cloutier S."/>
            <person name="Wasai-Hara S."/>
            <person name="Minamisawa K."/>
        </authorList>
    </citation>
    <scope>NUCLEOTIDE SEQUENCE [LARGE SCALE GENOMIC DNA]</scope>
    <source>
        <strain evidence="6">144S4</strain>
        <strain evidence="4 5">323S2</strain>
    </source>
</reference>
<reference evidence="4 5" key="1">
    <citation type="journal article" date="2017" name="Syst. Appl. Microbiol.">
        <title>Soybeans inoculated with root zone soils of Canadian native legumes harbour diverse and novel Bradyrhizobium spp. that possess agricultural potential.</title>
        <authorList>
            <person name="Bromfield E.S.P."/>
            <person name="Cloutier S."/>
            <person name="Tambong J.T."/>
            <person name="Tran Thi T.V."/>
        </authorList>
    </citation>
    <scope>NUCLEOTIDE SEQUENCE [LARGE SCALE GENOMIC DNA]</scope>
    <source>
        <strain evidence="4 5">323S2</strain>
    </source>
</reference>
<proteinExistence type="predicted"/>
<dbReference type="EMBL" id="CP086136">
    <property type="protein sequence ID" value="UEM13327.1"/>
    <property type="molecule type" value="Genomic_DNA"/>
</dbReference>
<dbReference type="KEGG" id="bban:J4G43_002995"/>
<evidence type="ECO:0000313" key="3">
    <source>
        <dbReference type="EMBL" id="UEM13327.1"/>
    </source>
</evidence>
<evidence type="ECO:0000313" key="1">
    <source>
        <dbReference type="EMBL" id="MBO1860399.1"/>
    </source>
</evidence>
<gene>
    <name evidence="4" type="ORF">G6321_00051725</name>
    <name evidence="2" type="ORF">G6321_16695</name>
    <name evidence="3" type="ORF">J4G43_002995</name>
    <name evidence="1" type="ORF">J4G43_05225</name>
</gene>
<dbReference type="RefSeq" id="WP_155257887.1">
    <property type="nucleotide sequence ID" value="NZ_CP086136.1"/>
</dbReference>
<dbReference type="AlphaFoldDB" id="A0A7Z0QAQ2"/>
<organism evidence="2">
    <name type="scientific">Bradyrhizobium barranii subsp. barranii</name>
    <dbReference type="NCBI Taxonomy" id="2823807"/>
    <lineage>
        <taxon>Bacteria</taxon>
        <taxon>Pseudomonadati</taxon>
        <taxon>Pseudomonadota</taxon>
        <taxon>Alphaproteobacteria</taxon>
        <taxon>Hyphomicrobiales</taxon>
        <taxon>Nitrobacteraceae</taxon>
        <taxon>Bradyrhizobium</taxon>
        <taxon>Bradyrhizobium barranii</taxon>
    </lineage>
</organism>
<reference evidence="2" key="2">
    <citation type="submission" date="2020-06" db="EMBL/GenBank/DDBJ databases">
        <title>Whole Genome Sequence of Bradyrhizobium sp. Strain 323S2.</title>
        <authorList>
            <person name="Bromfield E.S.P."/>
        </authorList>
    </citation>
    <scope>NUCLEOTIDE SEQUENCE [LARGE SCALE GENOMIC DNA]</scope>
    <source>
        <strain evidence="2">323S2</strain>
    </source>
</reference>
<sequence>MKIDLPGEFSHYAQMTSSAQQFYKEAAACREEASRSLNAVDREGWAKLARE</sequence>
<dbReference type="EMBL" id="CP088280">
    <property type="protein sequence ID" value="UGX93945.1"/>
    <property type="molecule type" value="Genomic_DNA"/>
</dbReference>